<dbReference type="PRINTS" id="PR00081">
    <property type="entry name" value="GDHRDH"/>
</dbReference>
<dbReference type="Gene3D" id="3.40.50.720">
    <property type="entry name" value="NAD(P)-binding Rossmann-like Domain"/>
    <property type="match status" value="1"/>
</dbReference>
<comment type="similarity">
    <text evidence="2">Belongs to the short-chain dehydrogenases/reductases (SDR) family.</text>
</comment>
<sequence length="269" mass="29572">MKQKVICITGSTDGIGRAAALQLAGNGSRVILHGRNSEGLEKVKGEIALYTGCSNIREIKADFSSLDEVALMAETLLESEQSIDVLINNAGLYSERRELTVDGFETTFAVNYLAHFHLTLLLEPLLLKSRARIVNVSSVDHLSADFDIGNIQGERHYTGYNAYAFSKLCNVMFTVEHAERLKGTGATVNTLDPGILATKLLHAGWSLSGEDPVYGGDRLAWLALSKDVAALTGYYFENNRQASYSPLVNDRQLRQQLWDISEKMLEAKG</sequence>
<dbReference type="RefSeq" id="WP_110022328.1">
    <property type="nucleotide sequence ID" value="NZ_PDNZ01000002.1"/>
</dbReference>
<dbReference type="SUPFAM" id="SSF51735">
    <property type="entry name" value="NAD(P)-binding Rossmann-fold domains"/>
    <property type="match status" value="1"/>
</dbReference>
<dbReference type="GO" id="GO:0016491">
    <property type="term" value="F:oxidoreductase activity"/>
    <property type="evidence" value="ECO:0007669"/>
    <property type="project" value="UniProtKB-KW"/>
</dbReference>
<accession>A0A317T7G9</accession>
<dbReference type="AlphaFoldDB" id="A0A317T7G9"/>
<proteinExistence type="inferred from homology"/>
<gene>
    <name evidence="3" type="ORF">CR164_02330</name>
</gene>
<keyword evidence="4" id="KW-1185">Reference proteome</keyword>
<dbReference type="OrthoDB" id="597510at2"/>
<dbReference type="Pfam" id="PF00106">
    <property type="entry name" value="adh_short"/>
    <property type="match status" value="1"/>
</dbReference>
<keyword evidence="1" id="KW-0560">Oxidoreductase</keyword>
<evidence type="ECO:0000256" key="2">
    <source>
        <dbReference type="RuleBase" id="RU000363"/>
    </source>
</evidence>
<protein>
    <submittedName>
        <fullName evidence="3">Short-chain dehydrogenase</fullName>
    </submittedName>
</protein>
<evidence type="ECO:0000313" key="4">
    <source>
        <dbReference type="Proteomes" id="UP000246278"/>
    </source>
</evidence>
<dbReference type="InterPro" id="IPR036291">
    <property type="entry name" value="NAD(P)-bd_dom_sf"/>
</dbReference>
<evidence type="ECO:0000313" key="3">
    <source>
        <dbReference type="EMBL" id="PWW82612.1"/>
    </source>
</evidence>
<dbReference type="PRINTS" id="PR00080">
    <property type="entry name" value="SDRFAMILY"/>
</dbReference>
<name>A0A317T7G9_9CHLB</name>
<dbReference type="InterPro" id="IPR002347">
    <property type="entry name" value="SDR_fam"/>
</dbReference>
<reference evidence="4" key="1">
    <citation type="submission" date="2017-10" db="EMBL/GenBank/DDBJ databases">
        <authorList>
            <person name="Gaisin V.A."/>
            <person name="Rysina M.S."/>
            <person name="Grouzdev D.S."/>
        </authorList>
    </citation>
    <scope>NUCLEOTIDE SEQUENCE [LARGE SCALE GENOMIC DNA]</scope>
    <source>
        <strain evidence="4">V1</strain>
    </source>
</reference>
<comment type="caution">
    <text evidence="3">The sequence shown here is derived from an EMBL/GenBank/DDBJ whole genome shotgun (WGS) entry which is preliminary data.</text>
</comment>
<dbReference type="PANTHER" id="PTHR43157:SF31">
    <property type="entry name" value="PHOSPHATIDYLINOSITOL-GLYCAN BIOSYNTHESIS CLASS F PROTEIN"/>
    <property type="match status" value="1"/>
</dbReference>
<dbReference type="Proteomes" id="UP000246278">
    <property type="component" value="Unassembled WGS sequence"/>
</dbReference>
<organism evidence="3 4">
    <name type="scientific">Prosthecochloris marina</name>
    <dbReference type="NCBI Taxonomy" id="2017681"/>
    <lineage>
        <taxon>Bacteria</taxon>
        <taxon>Pseudomonadati</taxon>
        <taxon>Chlorobiota</taxon>
        <taxon>Chlorobiia</taxon>
        <taxon>Chlorobiales</taxon>
        <taxon>Chlorobiaceae</taxon>
        <taxon>Prosthecochloris</taxon>
    </lineage>
</organism>
<evidence type="ECO:0000256" key="1">
    <source>
        <dbReference type="ARBA" id="ARBA00023002"/>
    </source>
</evidence>
<dbReference type="EMBL" id="PDNZ01000002">
    <property type="protein sequence ID" value="PWW82612.1"/>
    <property type="molecule type" value="Genomic_DNA"/>
</dbReference>
<dbReference type="PANTHER" id="PTHR43157">
    <property type="entry name" value="PHOSPHATIDYLINOSITOL-GLYCAN BIOSYNTHESIS CLASS F PROTEIN-RELATED"/>
    <property type="match status" value="1"/>
</dbReference>